<evidence type="ECO:0000259" key="3">
    <source>
        <dbReference type="Pfam" id="PF19305"/>
    </source>
</evidence>
<dbReference type="SUPFAM" id="SSF103378">
    <property type="entry name" value="2-methylcitrate dehydratase PrpD"/>
    <property type="match status" value="1"/>
</dbReference>
<dbReference type="STRING" id="391626.OAN307_c27790"/>
<name>M9R6R3_9RHOB</name>
<dbReference type="HOGENOM" id="CLU_026574_3_2_5"/>
<keyword evidence="5" id="KW-1185">Reference proteome</keyword>
<dbReference type="PANTHER" id="PTHR16943">
    <property type="entry name" value="2-METHYLCITRATE DEHYDRATASE-RELATED"/>
    <property type="match status" value="1"/>
</dbReference>
<evidence type="ECO:0000313" key="5">
    <source>
        <dbReference type="Proteomes" id="UP000005307"/>
    </source>
</evidence>
<dbReference type="AlphaFoldDB" id="M9R6R3"/>
<feature type="domain" description="MmgE/PrpD C-terminal" evidence="3">
    <location>
        <begin position="269"/>
        <end position="438"/>
    </location>
</feature>
<dbReference type="KEGG" id="oat:OAN307_c27790"/>
<evidence type="ECO:0000313" key="4">
    <source>
        <dbReference type="EMBL" id="AGI68354.1"/>
    </source>
</evidence>
<dbReference type="InterPro" id="IPR005656">
    <property type="entry name" value="MmgE_PrpD"/>
</dbReference>
<dbReference type="Proteomes" id="UP000005307">
    <property type="component" value="Chromosome"/>
</dbReference>
<organism evidence="4 5">
    <name type="scientific">Octadecabacter antarcticus 307</name>
    <dbReference type="NCBI Taxonomy" id="391626"/>
    <lineage>
        <taxon>Bacteria</taxon>
        <taxon>Pseudomonadati</taxon>
        <taxon>Pseudomonadota</taxon>
        <taxon>Alphaproteobacteria</taxon>
        <taxon>Rhodobacterales</taxon>
        <taxon>Roseobacteraceae</taxon>
        <taxon>Octadecabacter</taxon>
    </lineage>
</organism>
<gene>
    <name evidence="4" type="ORF">OAN307_c27790</name>
</gene>
<dbReference type="PANTHER" id="PTHR16943:SF8">
    <property type="entry name" value="2-METHYLCITRATE DEHYDRATASE"/>
    <property type="match status" value="1"/>
</dbReference>
<proteinExistence type="inferred from homology"/>
<sequence>MAVLVQSGVQEDIEMAPSVYDYVHDLKFSDVSPEAIVMAKRLVLDLYGVALGGAQTDLSRIIRDHAAGHFGGGHARMLLDGRHVSAAGAALAGGMTIDALDGHDGQKLTKGHVGCGVFPSALALMEAQACDDPRELLTALVAGYEIGTRAGIALHRTASDYHTSGAWIAVACAALGARALGLTRAQTREAMGIAEYHGPRSQMMRCIDHPTMVKDGSGWGAMAGVSAAYLAADGFSGAPAVTVDGADVADIWADLGTRHYVFEHYIKLYPVCRWAQPPLQAVLDLRLAHGLVSTDVERIEVTTFHQSVRLAVRHPKTTEEAQYSTAYPTAVGMVHGRVGAHEVSAAAFADAEVRRLAAGMIFAEDEGYNAAFPAHRFAHVTLVLCDGTHLTSERAEALGDPEAPLSAPVMRDKFHALADGIIGHQRARAAVDIIARLDAEWGSMSDLNSVLYAREGGAVFAPFLHKKRKD</sequence>
<dbReference type="eggNOG" id="COG2079">
    <property type="taxonomic scope" value="Bacteria"/>
</dbReference>
<dbReference type="Pfam" id="PF03972">
    <property type="entry name" value="MmgE_PrpD_N"/>
    <property type="match status" value="1"/>
</dbReference>
<dbReference type="InterPro" id="IPR045337">
    <property type="entry name" value="MmgE_PrpD_C"/>
</dbReference>
<feature type="domain" description="MmgE/PrpD N-terminal" evidence="2">
    <location>
        <begin position="21"/>
        <end position="242"/>
    </location>
</feature>
<reference evidence="4 5" key="1">
    <citation type="journal article" date="2013" name="PLoS ONE">
        <title>Poles Apart: Arctic and Antarctic Octadecabacter strains Share High Genome Plasticity and a New Type of Xanthorhodopsin.</title>
        <authorList>
            <person name="Vollmers J."/>
            <person name="Voget S."/>
            <person name="Dietrich S."/>
            <person name="Gollnow K."/>
            <person name="Smits M."/>
            <person name="Meyer K."/>
            <person name="Brinkhoff T."/>
            <person name="Simon M."/>
            <person name="Daniel R."/>
        </authorList>
    </citation>
    <scope>NUCLEOTIDE SEQUENCE [LARGE SCALE GENOMIC DNA]</scope>
    <source>
        <strain evidence="4 5">307</strain>
    </source>
</reference>
<dbReference type="RefSeq" id="WP_015500351.1">
    <property type="nucleotide sequence ID" value="NC_020911.1"/>
</dbReference>
<dbReference type="EMBL" id="CP003740">
    <property type="protein sequence ID" value="AGI68354.1"/>
    <property type="molecule type" value="Genomic_DNA"/>
</dbReference>
<dbReference type="InterPro" id="IPR042183">
    <property type="entry name" value="MmgE/PrpD_sf_1"/>
</dbReference>
<dbReference type="Gene3D" id="1.10.4100.10">
    <property type="entry name" value="2-methylcitrate dehydratase PrpD"/>
    <property type="match status" value="1"/>
</dbReference>
<dbReference type="InterPro" id="IPR045336">
    <property type="entry name" value="MmgE_PrpD_N"/>
</dbReference>
<dbReference type="Pfam" id="PF19305">
    <property type="entry name" value="MmgE_PrpD_C"/>
    <property type="match status" value="1"/>
</dbReference>
<dbReference type="InterPro" id="IPR042188">
    <property type="entry name" value="MmgE/PrpD_sf_2"/>
</dbReference>
<comment type="similarity">
    <text evidence="1">Belongs to the PrpD family.</text>
</comment>
<dbReference type="Gene3D" id="3.30.1330.120">
    <property type="entry name" value="2-methylcitrate dehydratase PrpD"/>
    <property type="match status" value="1"/>
</dbReference>
<evidence type="ECO:0000259" key="2">
    <source>
        <dbReference type="Pfam" id="PF03972"/>
    </source>
</evidence>
<accession>M9R6R3</accession>
<dbReference type="GO" id="GO:0016829">
    <property type="term" value="F:lyase activity"/>
    <property type="evidence" value="ECO:0007669"/>
    <property type="project" value="InterPro"/>
</dbReference>
<dbReference type="InterPro" id="IPR036148">
    <property type="entry name" value="MmgE/PrpD_sf"/>
</dbReference>
<protein>
    <submittedName>
        <fullName evidence="4">MmgE/PrpD family protein</fullName>
    </submittedName>
</protein>
<evidence type="ECO:0000256" key="1">
    <source>
        <dbReference type="ARBA" id="ARBA00006174"/>
    </source>
</evidence>